<evidence type="ECO:0000313" key="3">
    <source>
        <dbReference type="EMBL" id="QTX05696.1"/>
    </source>
</evidence>
<dbReference type="Proteomes" id="UP000671914">
    <property type="component" value="Chromosome"/>
</dbReference>
<name>A0A975FPF8_9MICO</name>
<reference evidence="3" key="1">
    <citation type="submission" date="2021-03" db="EMBL/GenBank/DDBJ databases">
        <title>Agromyces archimandritus sp. nov., isolated from the cockroach Archimandrita tessellata.</title>
        <authorList>
            <person name="Guzman J."/>
            <person name="Ortuzar M."/>
            <person name="Poehlein A."/>
            <person name="Daniel R."/>
            <person name="Trujillo M."/>
            <person name="Vilcinskas A."/>
        </authorList>
    </citation>
    <scope>NUCLEOTIDE SEQUENCE</scope>
    <source>
        <strain evidence="3">G127AT</strain>
    </source>
</reference>
<proteinExistence type="predicted"/>
<organism evidence="3 4">
    <name type="scientific">Agromyces archimandritae</name>
    <dbReference type="NCBI Taxonomy" id="2781962"/>
    <lineage>
        <taxon>Bacteria</taxon>
        <taxon>Bacillati</taxon>
        <taxon>Actinomycetota</taxon>
        <taxon>Actinomycetes</taxon>
        <taxon>Micrococcales</taxon>
        <taxon>Microbacteriaceae</taxon>
        <taxon>Agromyces</taxon>
    </lineage>
</organism>
<accession>A0A975FPF8</accession>
<protein>
    <submittedName>
        <fullName evidence="3">DUF4253 domain-containing protein</fullName>
    </submittedName>
</protein>
<gene>
    <name evidence="3" type="ORF">G127AT_05680</name>
</gene>
<dbReference type="AlphaFoldDB" id="A0A975FPF8"/>
<sequence length="269" mass="28545">MPHLPRDPLTIPIQIGRPAGPGVMPEPGAPIGIGGVELPAGRLVSRVVDAASSDIAWQTVAALPDAPQLWLRLAAVFGQTGLWPLLEDLVAATAPAAERRRPGGRGAGRSERFARFREGRRAAAERAAPTAAPFRPLATGSAPAGFERFPTVPASPPFEPMTLALVPTADPADVPARIGWALGRPVGIDADAFGAALRSWQRRFGAYIFASRRLVVTRPPLSQADAELLAAEHRWFAPATVERFDAAHGTGSYAVGLVGATRWHFDWEA</sequence>
<feature type="domain" description="DUF4253" evidence="2">
    <location>
        <begin position="163"/>
        <end position="268"/>
    </location>
</feature>
<feature type="compositionally biased region" description="Basic and acidic residues" evidence="1">
    <location>
        <begin position="108"/>
        <end position="119"/>
    </location>
</feature>
<evidence type="ECO:0000259" key="2">
    <source>
        <dbReference type="Pfam" id="PF14062"/>
    </source>
</evidence>
<dbReference type="InterPro" id="IPR025349">
    <property type="entry name" value="DUF4253"/>
</dbReference>
<dbReference type="EMBL" id="CP071696">
    <property type="protein sequence ID" value="QTX05696.1"/>
    <property type="molecule type" value="Genomic_DNA"/>
</dbReference>
<dbReference type="Pfam" id="PF14062">
    <property type="entry name" value="DUF4253"/>
    <property type="match status" value="1"/>
</dbReference>
<evidence type="ECO:0000256" key="1">
    <source>
        <dbReference type="SAM" id="MobiDB-lite"/>
    </source>
</evidence>
<evidence type="ECO:0000313" key="4">
    <source>
        <dbReference type="Proteomes" id="UP000671914"/>
    </source>
</evidence>
<feature type="region of interest" description="Disordered" evidence="1">
    <location>
        <begin position="95"/>
        <end position="119"/>
    </location>
</feature>
<dbReference type="KEGG" id="aarc:G127AT_05680"/>
<keyword evidence="4" id="KW-1185">Reference proteome</keyword>
<dbReference type="RefSeq" id="WP_210900926.1">
    <property type="nucleotide sequence ID" value="NZ_CP071696.1"/>
</dbReference>